<sequence>MSDSRNVSRRASANTPSHSSIESVLRTLGVAARRANGNGNGNDTTATILSTCLEGVRANRFRSSVFPKRVIKHVRALLDGRQTFAGTHNVSVSALKAGKESGHSINHPGGDALR</sequence>
<dbReference type="Proteomes" id="UP000008237">
    <property type="component" value="Unassembled WGS sequence"/>
</dbReference>
<dbReference type="EMBL" id="GL448826">
    <property type="protein sequence ID" value="EFN83679.1"/>
    <property type="molecule type" value="Genomic_DNA"/>
</dbReference>
<keyword evidence="3" id="KW-1185">Reference proteome</keyword>
<dbReference type="InParanoid" id="E2BKT0"/>
<feature type="region of interest" description="Disordered" evidence="1">
    <location>
        <begin position="95"/>
        <end position="114"/>
    </location>
</feature>
<feature type="region of interest" description="Disordered" evidence="1">
    <location>
        <begin position="1"/>
        <end position="21"/>
    </location>
</feature>
<organism evidence="3">
    <name type="scientific">Harpegnathos saltator</name>
    <name type="common">Jerdon's jumping ant</name>
    <dbReference type="NCBI Taxonomy" id="610380"/>
    <lineage>
        <taxon>Eukaryota</taxon>
        <taxon>Metazoa</taxon>
        <taxon>Ecdysozoa</taxon>
        <taxon>Arthropoda</taxon>
        <taxon>Hexapoda</taxon>
        <taxon>Insecta</taxon>
        <taxon>Pterygota</taxon>
        <taxon>Neoptera</taxon>
        <taxon>Endopterygota</taxon>
        <taxon>Hymenoptera</taxon>
        <taxon>Apocrita</taxon>
        <taxon>Aculeata</taxon>
        <taxon>Formicoidea</taxon>
        <taxon>Formicidae</taxon>
        <taxon>Ponerinae</taxon>
        <taxon>Ponerini</taxon>
        <taxon>Harpegnathos</taxon>
    </lineage>
</organism>
<reference evidence="2 3" key="1">
    <citation type="journal article" date="2010" name="Science">
        <title>Genomic comparison of the ants Camponotus floridanus and Harpegnathos saltator.</title>
        <authorList>
            <person name="Bonasio R."/>
            <person name="Zhang G."/>
            <person name="Ye C."/>
            <person name="Mutti N.S."/>
            <person name="Fang X."/>
            <person name="Qin N."/>
            <person name="Donahue G."/>
            <person name="Yang P."/>
            <person name="Li Q."/>
            <person name="Li C."/>
            <person name="Zhang P."/>
            <person name="Huang Z."/>
            <person name="Berger S.L."/>
            <person name="Reinberg D."/>
            <person name="Wang J."/>
            <person name="Liebig J."/>
        </authorList>
    </citation>
    <scope>NUCLEOTIDE SEQUENCE [LARGE SCALE GENOMIC DNA]</scope>
    <source>
        <strain evidence="2 3">R22 G/1</strain>
    </source>
</reference>
<evidence type="ECO:0000256" key="1">
    <source>
        <dbReference type="SAM" id="MobiDB-lite"/>
    </source>
</evidence>
<name>E2BKT0_HARSA</name>
<proteinExistence type="predicted"/>
<accession>E2BKT0</accession>
<evidence type="ECO:0000313" key="3">
    <source>
        <dbReference type="Proteomes" id="UP000008237"/>
    </source>
</evidence>
<protein>
    <submittedName>
        <fullName evidence="2">Uncharacterized protein</fullName>
    </submittedName>
</protein>
<dbReference type="AlphaFoldDB" id="E2BKT0"/>
<evidence type="ECO:0000313" key="2">
    <source>
        <dbReference type="EMBL" id="EFN83679.1"/>
    </source>
</evidence>
<gene>
    <name evidence="2" type="ORF">EAI_10215</name>
</gene>